<reference evidence="5" key="1">
    <citation type="submission" date="2016-03" db="EMBL/GenBank/DDBJ databases">
        <authorList>
            <person name="Ma C."/>
            <person name="Zhou S."/>
            <person name="Yang G."/>
        </authorList>
    </citation>
    <scope>NUCLEOTIDE SEQUENCE [LARGE SCALE GENOMIC DNA]</scope>
    <source>
        <strain evidence="5">SgZ-1</strain>
    </source>
</reference>
<evidence type="ECO:0000259" key="3">
    <source>
        <dbReference type="PROSITE" id="PS51747"/>
    </source>
</evidence>
<dbReference type="InterPro" id="IPR016193">
    <property type="entry name" value="Cytidine_deaminase-like"/>
</dbReference>
<evidence type="ECO:0000256" key="2">
    <source>
        <dbReference type="ARBA" id="ARBA00022833"/>
    </source>
</evidence>
<dbReference type="GO" id="GO:0016787">
    <property type="term" value="F:hydrolase activity"/>
    <property type="evidence" value="ECO:0007669"/>
    <property type="project" value="InterPro"/>
</dbReference>
<dbReference type="RefSeq" id="WP_048705118.1">
    <property type="nucleotide sequence ID" value="NZ_CP014646.1"/>
</dbReference>
<dbReference type="GO" id="GO:0008270">
    <property type="term" value="F:zinc ion binding"/>
    <property type="evidence" value="ECO:0007669"/>
    <property type="project" value="InterPro"/>
</dbReference>
<dbReference type="CDD" id="cd01285">
    <property type="entry name" value="nucleoside_deaminase"/>
    <property type="match status" value="1"/>
</dbReference>
<dbReference type="Pfam" id="PF00383">
    <property type="entry name" value="dCMP_cyt_deam_1"/>
    <property type="match status" value="1"/>
</dbReference>
<evidence type="ECO:0000256" key="1">
    <source>
        <dbReference type="ARBA" id="ARBA00022723"/>
    </source>
</evidence>
<keyword evidence="1" id="KW-0479">Metal-binding</keyword>
<feature type="domain" description="CMP/dCMP-type deaminase" evidence="3">
    <location>
        <begin position="6"/>
        <end position="116"/>
    </location>
</feature>
<keyword evidence="2" id="KW-0862">Zinc</keyword>
<dbReference type="Proteomes" id="UP000036902">
    <property type="component" value="Chromosome"/>
</dbReference>
<dbReference type="PROSITE" id="PS51747">
    <property type="entry name" value="CYT_DCMP_DEAMINASES_2"/>
    <property type="match status" value="1"/>
</dbReference>
<protein>
    <recommendedName>
        <fullName evidence="3">CMP/dCMP-type deaminase domain-containing protein</fullName>
    </recommendedName>
</protein>
<dbReference type="AlphaFoldDB" id="A0A127K4T9"/>
<dbReference type="Gene3D" id="3.40.140.10">
    <property type="entry name" value="Cytidine Deaminase, domain 2"/>
    <property type="match status" value="1"/>
</dbReference>
<proteinExistence type="predicted"/>
<organism evidence="4 5">
    <name type="scientific">Thauera humireducens</name>
    <dbReference type="NCBI Taxonomy" id="1134435"/>
    <lineage>
        <taxon>Bacteria</taxon>
        <taxon>Pseudomonadati</taxon>
        <taxon>Pseudomonadota</taxon>
        <taxon>Betaproteobacteria</taxon>
        <taxon>Rhodocyclales</taxon>
        <taxon>Zoogloeaceae</taxon>
        <taxon>Thauera</taxon>
    </lineage>
</organism>
<gene>
    <name evidence="4" type="ORF">AC731_008410</name>
</gene>
<dbReference type="InterPro" id="IPR016192">
    <property type="entry name" value="APOBEC/CMP_deaminase_Zn-bd"/>
</dbReference>
<dbReference type="PANTHER" id="PTHR11079:SF179">
    <property type="entry name" value="TRNA(ADENINE(34)) DEAMINASE, CHLOROPLASTIC"/>
    <property type="match status" value="1"/>
</dbReference>
<dbReference type="KEGG" id="thu:AC731_008410"/>
<dbReference type="PANTHER" id="PTHR11079">
    <property type="entry name" value="CYTOSINE DEAMINASE FAMILY MEMBER"/>
    <property type="match status" value="1"/>
</dbReference>
<evidence type="ECO:0000313" key="4">
    <source>
        <dbReference type="EMBL" id="AMO36967.1"/>
    </source>
</evidence>
<dbReference type="EMBL" id="CP014646">
    <property type="protein sequence ID" value="AMO36967.1"/>
    <property type="molecule type" value="Genomic_DNA"/>
</dbReference>
<dbReference type="SUPFAM" id="SSF53927">
    <property type="entry name" value="Cytidine deaminase-like"/>
    <property type="match status" value="1"/>
</dbReference>
<evidence type="ECO:0000313" key="5">
    <source>
        <dbReference type="Proteomes" id="UP000036902"/>
    </source>
</evidence>
<accession>A0A127K4T9</accession>
<dbReference type="InterPro" id="IPR002125">
    <property type="entry name" value="CMP_dCMP_dom"/>
</dbReference>
<dbReference type="PROSITE" id="PS00903">
    <property type="entry name" value="CYT_DCMP_DEAMINASES_1"/>
    <property type="match status" value="1"/>
</dbReference>
<keyword evidence="5" id="KW-1185">Reference proteome</keyword>
<sequence>MVTLDQDDIRYLRRAIELSRAAKAKGNGAYGAVLVGADGAVLAEAENDQASGHDVTGHAEMNLLRIAGGRFDDRTLAGATVYASAEPCAMCAGAVFWSGVRRLVYALSSERNYGALPRTENELHLGCREVLARGRRGVVVDGPALEDEAEQVFRD</sequence>
<dbReference type="STRING" id="1134435.AC731_008410"/>
<name>A0A127K4T9_9RHOO</name>